<sequence length="369" mass="39641">MLSGLSSFAIVFALISCTDGYQCGEQNVTNRDPCGPQNNIAIIDCSSTEYLYSPNLCNLQPSYGANLTCTWTLTVPAACSYGMVAFFDWLSTDCSDSVHISRGSHHLATWSGVSRSSGAFSNSQCQHLAPLEAIYLSNKYSSDKDTQLTIQLQSSSTNDSLFRQGFTVSFGAITLTNQSFGSHFTDAFEITKSSALLSTSDQLSDSSSSEVDFLEAFILPPTPTAYDISFVGNGEKNDSIEVRCLPPPNIGDGSQTSTFVRNFEASENSSTTLCVRPAIVVHRTLASMHGNATGIVANYLEANDVSNCSSSNTPVQCQFVRTTTVSTASTASTASTTHKSAPNLHAAACHSLIYFTGMLTIFFRNLMRN</sequence>
<evidence type="ECO:0000256" key="2">
    <source>
        <dbReference type="PROSITE-ProRule" id="PRU00059"/>
    </source>
</evidence>
<feature type="chain" id="PRO_5037064823" evidence="3">
    <location>
        <begin position="21"/>
        <end position="369"/>
    </location>
</feature>
<keyword evidence="5" id="KW-1185">Reference proteome</keyword>
<dbReference type="PROSITE" id="PS01180">
    <property type="entry name" value="CUB"/>
    <property type="match status" value="1"/>
</dbReference>
<comment type="caution">
    <text evidence="2">Lacks conserved residue(s) required for the propagation of feature annotation.</text>
</comment>
<protein>
    <submittedName>
        <fullName evidence="6">CUB domain-containing protein</fullName>
    </submittedName>
</protein>
<feature type="signal peptide" evidence="3">
    <location>
        <begin position="1"/>
        <end position="20"/>
    </location>
</feature>
<proteinExistence type="predicted"/>
<dbReference type="InterPro" id="IPR000859">
    <property type="entry name" value="CUB_dom"/>
</dbReference>
<dbReference type="SUPFAM" id="SSF49854">
    <property type="entry name" value="Spermadhesin, CUB domain"/>
    <property type="match status" value="1"/>
</dbReference>
<dbReference type="Proteomes" id="UP000887566">
    <property type="component" value="Unplaced"/>
</dbReference>
<evidence type="ECO:0000259" key="4">
    <source>
        <dbReference type="PROSITE" id="PS01180"/>
    </source>
</evidence>
<dbReference type="WBParaSite" id="PSAMB.scaffold108size78641.g2003.t1">
    <property type="protein sequence ID" value="PSAMB.scaffold108size78641.g2003.t1"/>
    <property type="gene ID" value="PSAMB.scaffold108size78641.g2003"/>
</dbReference>
<accession>A0A914ULP5</accession>
<reference evidence="6" key="1">
    <citation type="submission" date="2022-11" db="UniProtKB">
        <authorList>
            <consortium name="WormBaseParasite"/>
        </authorList>
    </citation>
    <scope>IDENTIFICATION</scope>
</reference>
<name>A0A914ULP5_9BILA</name>
<evidence type="ECO:0000256" key="1">
    <source>
        <dbReference type="ARBA" id="ARBA00023157"/>
    </source>
</evidence>
<evidence type="ECO:0000313" key="6">
    <source>
        <dbReference type="WBParaSite" id="PSAMB.scaffold108size78641.g2003.t1"/>
    </source>
</evidence>
<keyword evidence="3" id="KW-0732">Signal</keyword>
<dbReference type="InterPro" id="IPR035914">
    <property type="entry name" value="Sperma_CUB_dom_sf"/>
</dbReference>
<evidence type="ECO:0000256" key="3">
    <source>
        <dbReference type="SAM" id="SignalP"/>
    </source>
</evidence>
<evidence type="ECO:0000313" key="5">
    <source>
        <dbReference type="Proteomes" id="UP000887566"/>
    </source>
</evidence>
<organism evidence="5 6">
    <name type="scientific">Plectus sambesii</name>
    <dbReference type="NCBI Taxonomy" id="2011161"/>
    <lineage>
        <taxon>Eukaryota</taxon>
        <taxon>Metazoa</taxon>
        <taxon>Ecdysozoa</taxon>
        <taxon>Nematoda</taxon>
        <taxon>Chromadorea</taxon>
        <taxon>Plectida</taxon>
        <taxon>Plectina</taxon>
        <taxon>Plectoidea</taxon>
        <taxon>Plectidae</taxon>
        <taxon>Plectus</taxon>
    </lineage>
</organism>
<feature type="domain" description="CUB" evidence="4">
    <location>
        <begin position="34"/>
        <end position="173"/>
    </location>
</feature>
<dbReference type="Gene3D" id="2.60.120.290">
    <property type="entry name" value="Spermadhesin, CUB domain"/>
    <property type="match status" value="1"/>
</dbReference>
<dbReference type="AlphaFoldDB" id="A0A914ULP5"/>
<keyword evidence="1" id="KW-1015">Disulfide bond</keyword>